<evidence type="ECO:0000313" key="10">
    <source>
        <dbReference type="Proteomes" id="UP000002730"/>
    </source>
</evidence>
<keyword evidence="10" id="KW-1185">Reference proteome</keyword>
<keyword evidence="3" id="KW-1003">Cell membrane</keyword>
<dbReference type="CDD" id="cd06261">
    <property type="entry name" value="TM_PBP2"/>
    <property type="match status" value="1"/>
</dbReference>
<dbReference type="InterPro" id="IPR035906">
    <property type="entry name" value="MetI-like_sf"/>
</dbReference>
<dbReference type="HOGENOM" id="CLU_016047_1_0_9"/>
<keyword evidence="4 7" id="KW-0812">Transmembrane</keyword>
<dbReference type="AlphaFoldDB" id="D9SMP4"/>
<feature type="transmembrane region" description="Helical" evidence="7">
    <location>
        <begin position="114"/>
        <end position="135"/>
    </location>
</feature>
<keyword evidence="6 7" id="KW-0472">Membrane</keyword>
<dbReference type="eggNOG" id="COG0395">
    <property type="taxonomic scope" value="Bacteria"/>
</dbReference>
<feature type="transmembrane region" description="Helical" evidence="7">
    <location>
        <begin position="267"/>
        <end position="286"/>
    </location>
</feature>
<name>D9SMP4_CLOC7</name>
<dbReference type="KEGG" id="ccb:Clocel_0040"/>
<keyword evidence="5 7" id="KW-1133">Transmembrane helix</keyword>
<reference evidence="9 10" key="1">
    <citation type="submission" date="2010-08" db="EMBL/GenBank/DDBJ databases">
        <title>Complete sequence of Clostridium cellulovorans 743B.</title>
        <authorList>
            <consortium name="US DOE Joint Genome Institute"/>
            <person name="Lucas S."/>
            <person name="Copeland A."/>
            <person name="Lapidus A."/>
            <person name="Cheng J.-F."/>
            <person name="Bruce D."/>
            <person name="Goodwin L."/>
            <person name="Pitluck S."/>
            <person name="Chertkov O."/>
            <person name="Detter J.C."/>
            <person name="Han C."/>
            <person name="Tapia R."/>
            <person name="Land M."/>
            <person name="Hauser L."/>
            <person name="Chang Y.-J."/>
            <person name="Jeffries C."/>
            <person name="Kyrpides N."/>
            <person name="Ivanova N."/>
            <person name="Mikhailova N."/>
            <person name="Hemme C.L."/>
            <person name="Woyke T."/>
        </authorList>
    </citation>
    <scope>NUCLEOTIDE SEQUENCE [LARGE SCALE GENOMIC DNA]</scope>
    <source>
        <strain evidence="10">ATCC 35296 / DSM 3052 / OCM 3 / 743B</strain>
    </source>
</reference>
<feature type="transmembrane region" description="Helical" evidence="7">
    <location>
        <begin position="186"/>
        <end position="211"/>
    </location>
</feature>
<evidence type="ECO:0000313" key="9">
    <source>
        <dbReference type="EMBL" id="ADL49829.1"/>
    </source>
</evidence>
<dbReference type="STRING" id="573061.Clocel_0040"/>
<dbReference type="OrthoDB" id="157184at2"/>
<evidence type="ECO:0000256" key="4">
    <source>
        <dbReference type="ARBA" id="ARBA00022692"/>
    </source>
</evidence>
<organism evidence="9 10">
    <name type="scientific">Clostridium cellulovorans (strain ATCC 35296 / DSM 3052 / OCM 3 / 743B)</name>
    <dbReference type="NCBI Taxonomy" id="573061"/>
    <lineage>
        <taxon>Bacteria</taxon>
        <taxon>Bacillati</taxon>
        <taxon>Bacillota</taxon>
        <taxon>Clostridia</taxon>
        <taxon>Eubacteriales</taxon>
        <taxon>Clostridiaceae</taxon>
        <taxon>Clostridium</taxon>
    </lineage>
</organism>
<dbReference type="InterPro" id="IPR000515">
    <property type="entry name" value="MetI-like"/>
</dbReference>
<dbReference type="Gene3D" id="1.10.3720.10">
    <property type="entry name" value="MetI-like"/>
    <property type="match status" value="1"/>
</dbReference>
<dbReference type="GO" id="GO:0055085">
    <property type="term" value="P:transmembrane transport"/>
    <property type="evidence" value="ECO:0007669"/>
    <property type="project" value="InterPro"/>
</dbReference>
<keyword evidence="2" id="KW-0813">Transport</keyword>
<feature type="transmembrane region" description="Helical" evidence="7">
    <location>
        <begin position="77"/>
        <end position="102"/>
    </location>
</feature>
<protein>
    <submittedName>
        <fullName evidence="9">Binding-protein-dependent transport systems inner membrane component</fullName>
    </submittedName>
</protein>
<dbReference type="PANTHER" id="PTHR43744">
    <property type="entry name" value="ABC TRANSPORTER PERMEASE PROTEIN MG189-RELATED-RELATED"/>
    <property type="match status" value="1"/>
</dbReference>
<evidence type="ECO:0000256" key="6">
    <source>
        <dbReference type="ARBA" id="ARBA00023136"/>
    </source>
</evidence>
<proteinExistence type="predicted"/>
<evidence type="ECO:0000256" key="5">
    <source>
        <dbReference type="ARBA" id="ARBA00022989"/>
    </source>
</evidence>
<evidence type="ECO:0000256" key="3">
    <source>
        <dbReference type="ARBA" id="ARBA00022475"/>
    </source>
</evidence>
<evidence type="ECO:0000256" key="1">
    <source>
        <dbReference type="ARBA" id="ARBA00004651"/>
    </source>
</evidence>
<sequence>MEAVKAKKKRDIGAFDIFLYVLMILVMIATLYPFLNVLAISLNDSMDTIKGSNFIIPREFTFDNYKEIFKYNNLVSAFFMSVLRTAVGTFTAVICTAMLAYVFSRRDYAFNRPVVVLFVITMYVSGGMIPEYMLIKNIGLVGKFSVYIIPALISVFNVIVMRSFIDGIPISLQESARIDGANDFVIFYKIIMPLCIPVLATISLFVAVGQWNSWFDTYLYSAGKAWLSTLQFEMIKIMDNTNATTAISQAQVNSNSVTNAVVSPQSIRMALTITATVPILLVYPFVQKYFVAGMTLGAVKS</sequence>
<evidence type="ECO:0000259" key="8">
    <source>
        <dbReference type="PROSITE" id="PS50928"/>
    </source>
</evidence>
<dbReference type="PROSITE" id="PS50928">
    <property type="entry name" value="ABC_TM1"/>
    <property type="match status" value="1"/>
</dbReference>
<feature type="transmembrane region" description="Helical" evidence="7">
    <location>
        <begin position="147"/>
        <end position="165"/>
    </location>
</feature>
<gene>
    <name evidence="9" type="ordered locus">Clocel_0040</name>
</gene>
<comment type="subcellular location">
    <subcellularLocation>
        <location evidence="1">Cell membrane</location>
        <topology evidence="1">Multi-pass membrane protein</topology>
    </subcellularLocation>
</comment>
<dbReference type="Proteomes" id="UP000002730">
    <property type="component" value="Chromosome"/>
</dbReference>
<evidence type="ECO:0000256" key="2">
    <source>
        <dbReference type="ARBA" id="ARBA00022448"/>
    </source>
</evidence>
<dbReference type="GO" id="GO:0005886">
    <property type="term" value="C:plasma membrane"/>
    <property type="evidence" value="ECO:0007669"/>
    <property type="project" value="UniProtKB-SubCell"/>
</dbReference>
<feature type="transmembrane region" description="Helical" evidence="7">
    <location>
        <begin position="12"/>
        <end position="35"/>
    </location>
</feature>
<dbReference type="EMBL" id="CP002160">
    <property type="protein sequence ID" value="ADL49829.1"/>
    <property type="molecule type" value="Genomic_DNA"/>
</dbReference>
<accession>D9SMP4</accession>
<evidence type="ECO:0000256" key="7">
    <source>
        <dbReference type="SAM" id="Phobius"/>
    </source>
</evidence>
<dbReference type="SUPFAM" id="SSF161098">
    <property type="entry name" value="MetI-like"/>
    <property type="match status" value="1"/>
</dbReference>
<dbReference type="RefSeq" id="WP_010073061.1">
    <property type="nucleotide sequence ID" value="NC_014393.1"/>
</dbReference>
<dbReference type="PANTHER" id="PTHR43744:SF9">
    <property type="entry name" value="POLYGALACTURONAN_RHAMNOGALACTURONAN TRANSPORT SYSTEM PERMEASE PROTEIN YTCP"/>
    <property type="match status" value="1"/>
</dbReference>
<feature type="domain" description="ABC transmembrane type-1" evidence="8">
    <location>
        <begin position="78"/>
        <end position="286"/>
    </location>
</feature>